<accession>A0A0L0DAA3</accession>
<dbReference type="RefSeq" id="XP_013757986.1">
    <property type="nucleotide sequence ID" value="XM_013902532.1"/>
</dbReference>
<gene>
    <name evidence="4" type="ORF">AMSG_05267</name>
</gene>
<sequence length="617" mass="63935">MAARADYDAEDLNRKTYVVAVNQTDRALTAFDYITKFLSRERDKVVLLYCLEKSAATLREMREKFEFLSELAGRLRERSISHRCFVKKGKAKKLIVAFARELNASVIVLGTRARSMLKRFVLGSVSAHVIAHAPCSVLAVIDNKVTRANREAGTPATARNFLCYVDGSDMAHAAFNKLVTEVAVADDKVTTFSLLPLAASASGSPPRSAAAGSAAKPGAAAAVSAVASAATTSPIPAPSGGSRARASSSSSVEAAAVAAVADASDAAGSNAGPAHASAAAASAPVNPARANAPHTPELLSEREKMLSMRLATYASFAQAYQLRTSAVVLGQARPLERALRAAAKTYQVDGLVLGVPGPEAVEATPRDKALVDVAVACVQKAVCNVVLIVKYVELDTTASRFDMDPQGARIHALRARVAQLNSSCPPPSSSATDSAPGPATPPRVIIPPRRRKRATSFAELISKVEYDEDEPPAAAGAASPSRVAVAGVHPLLTPKASGSMDLPTPVTPAAGLQWDEDSGEGNFVVSSSSEYTGSYYSTASDLHIGSSLSLSTSSHGSVDSAFLDFLEDVGAGDKLMTSIRRRSSSSMSDTLSSGTLPSASSSSSAAGENISSSAAPS</sequence>
<dbReference type="CDD" id="cd23659">
    <property type="entry name" value="USP_At3g01520-like"/>
    <property type="match status" value="1"/>
</dbReference>
<dbReference type="Proteomes" id="UP000054408">
    <property type="component" value="Unassembled WGS sequence"/>
</dbReference>
<organism evidence="4 5">
    <name type="scientific">Thecamonas trahens ATCC 50062</name>
    <dbReference type="NCBI Taxonomy" id="461836"/>
    <lineage>
        <taxon>Eukaryota</taxon>
        <taxon>Apusozoa</taxon>
        <taxon>Apusomonadida</taxon>
        <taxon>Apusomonadidae</taxon>
        <taxon>Thecamonas</taxon>
    </lineage>
</organism>
<protein>
    <recommendedName>
        <fullName evidence="3">UspA domain-containing protein</fullName>
    </recommendedName>
</protein>
<evidence type="ECO:0000313" key="5">
    <source>
        <dbReference type="Proteomes" id="UP000054408"/>
    </source>
</evidence>
<dbReference type="PANTHER" id="PTHR46268">
    <property type="entry name" value="STRESS RESPONSE PROTEIN NHAX"/>
    <property type="match status" value="1"/>
</dbReference>
<dbReference type="PANTHER" id="PTHR46268:SF6">
    <property type="entry name" value="UNIVERSAL STRESS PROTEIN UP12"/>
    <property type="match status" value="1"/>
</dbReference>
<reference evidence="4 5" key="1">
    <citation type="submission" date="2010-05" db="EMBL/GenBank/DDBJ databases">
        <title>The Genome Sequence of Thecamonas trahens ATCC 50062.</title>
        <authorList>
            <consortium name="The Broad Institute Genome Sequencing Platform"/>
            <person name="Russ C."/>
            <person name="Cuomo C."/>
            <person name="Shea T."/>
            <person name="Young S.K."/>
            <person name="Zeng Q."/>
            <person name="Koehrsen M."/>
            <person name="Haas B."/>
            <person name="Borodovsky M."/>
            <person name="Guigo R."/>
            <person name="Alvarado L."/>
            <person name="Berlin A."/>
            <person name="Bochicchio J."/>
            <person name="Borenstein D."/>
            <person name="Chapman S."/>
            <person name="Chen Z."/>
            <person name="Freedman E."/>
            <person name="Gellesch M."/>
            <person name="Goldberg J."/>
            <person name="Griggs A."/>
            <person name="Gujja S."/>
            <person name="Heilman E."/>
            <person name="Heiman D."/>
            <person name="Hepburn T."/>
            <person name="Howarth C."/>
            <person name="Jen D."/>
            <person name="Larson L."/>
            <person name="Mehta T."/>
            <person name="Park D."/>
            <person name="Pearson M."/>
            <person name="Roberts A."/>
            <person name="Saif S."/>
            <person name="Shenoy N."/>
            <person name="Sisk P."/>
            <person name="Stolte C."/>
            <person name="Sykes S."/>
            <person name="Thomson T."/>
            <person name="Walk T."/>
            <person name="White J."/>
            <person name="Yandava C."/>
            <person name="Burger G."/>
            <person name="Gray M.W."/>
            <person name="Holland P.W.H."/>
            <person name="King N."/>
            <person name="Lang F.B.F."/>
            <person name="Roger A.J."/>
            <person name="Ruiz-Trillo I."/>
            <person name="Lander E."/>
            <person name="Nusbaum C."/>
        </authorList>
    </citation>
    <scope>NUCLEOTIDE SEQUENCE [LARGE SCALE GENOMIC DNA]</scope>
    <source>
        <strain evidence="4 5">ATCC 50062</strain>
    </source>
</reference>
<proteinExistence type="inferred from homology"/>
<feature type="domain" description="UspA" evidence="3">
    <location>
        <begin position="15"/>
        <end position="140"/>
    </location>
</feature>
<keyword evidence="5" id="KW-1185">Reference proteome</keyword>
<evidence type="ECO:0000313" key="4">
    <source>
        <dbReference type="EMBL" id="KNC49272.1"/>
    </source>
</evidence>
<feature type="compositionally biased region" description="Low complexity" evidence="2">
    <location>
        <begin position="584"/>
        <end position="617"/>
    </location>
</feature>
<dbReference type="OrthoDB" id="843225at2759"/>
<comment type="similarity">
    <text evidence="1">Belongs to the universal stress protein A family.</text>
</comment>
<dbReference type="SUPFAM" id="SSF52402">
    <property type="entry name" value="Adenine nucleotide alpha hydrolases-like"/>
    <property type="match status" value="1"/>
</dbReference>
<dbReference type="AlphaFoldDB" id="A0A0L0DAA3"/>
<dbReference type="Pfam" id="PF00582">
    <property type="entry name" value="Usp"/>
    <property type="match status" value="1"/>
</dbReference>
<dbReference type="InterPro" id="IPR006015">
    <property type="entry name" value="Universal_stress_UspA"/>
</dbReference>
<evidence type="ECO:0000259" key="3">
    <source>
        <dbReference type="Pfam" id="PF00582"/>
    </source>
</evidence>
<dbReference type="InterPro" id="IPR006016">
    <property type="entry name" value="UspA"/>
</dbReference>
<name>A0A0L0DAA3_THETB</name>
<feature type="region of interest" description="Disordered" evidence="2">
    <location>
        <begin position="578"/>
        <end position="617"/>
    </location>
</feature>
<feature type="region of interest" description="Disordered" evidence="2">
    <location>
        <begin position="419"/>
        <end position="452"/>
    </location>
</feature>
<dbReference type="EMBL" id="GL349454">
    <property type="protein sequence ID" value="KNC49272.1"/>
    <property type="molecule type" value="Genomic_DNA"/>
</dbReference>
<dbReference type="Gene3D" id="3.40.50.12370">
    <property type="match status" value="1"/>
</dbReference>
<dbReference type="PRINTS" id="PR01438">
    <property type="entry name" value="UNVRSLSTRESS"/>
</dbReference>
<evidence type="ECO:0000256" key="2">
    <source>
        <dbReference type="SAM" id="MobiDB-lite"/>
    </source>
</evidence>
<dbReference type="GeneID" id="25564709"/>
<evidence type="ECO:0000256" key="1">
    <source>
        <dbReference type="ARBA" id="ARBA00008791"/>
    </source>
</evidence>